<gene>
    <name evidence="2 3" type="ordered locus">At1g08310</name>
    <name evidence="3" type="ORF">T23G18.18</name>
    <name evidence="3" type="ORF">T23G18_18</name>
</gene>
<dbReference type="Gene3D" id="3.40.50.1820">
    <property type="entry name" value="alpha/beta hydrolase"/>
    <property type="match status" value="1"/>
</dbReference>
<dbReference type="Araport" id="AT1G08310"/>
<dbReference type="AlphaFoldDB" id="A0A1P8AWS9"/>
<dbReference type="PANTHER" id="PTHR45763">
    <property type="entry name" value="HYDROLASE, ALPHA/BETA FOLD FAMILY PROTEIN, EXPRESSED-RELATED"/>
    <property type="match status" value="1"/>
</dbReference>
<dbReference type="PANTHER" id="PTHR45763:SF45">
    <property type="entry name" value="ALPHA_BETA-HYDROLASES SUPERFAMILY PROTEIN"/>
    <property type="match status" value="1"/>
</dbReference>
<reference evidence="3 4" key="1">
    <citation type="journal article" date="2000" name="Nature">
        <title>Sequence and analysis of chromosome 1 of the plant Arabidopsis thaliana.</title>
        <authorList>
            <person name="Theologis A."/>
            <person name="Ecker J.R."/>
            <person name="Palm C.J."/>
            <person name="Federspiel N.A."/>
            <person name="Kaul S."/>
            <person name="White O."/>
            <person name="Alonso J."/>
            <person name="Altafi H."/>
            <person name="Araujo R."/>
            <person name="Bowman C.L."/>
            <person name="Brooks S.Y."/>
            <person name="Buehler E."/>
            <person name="Chan A."/>
            <person name="Chao Q."/>
            <person name="Chen H."/>
            <person name="Cheuk R.F."/>
            <person name="Chin C.W."/>
            <person name="Chung M.K."/>
            <person name="Conn L."/>
            <person name="Conway A.B."/>
            <person name="Conway A.R."/>
            <person name="Creasy T.H."/>
            <person name="Dewar K."/>
            <person name="Dunn P."/>
            <person name="Etgu P."/>
            <person name="Feldblyum T.V."/>
            <person name="Feng J."/>
            <person name="Fong B."/>
            <person name="Fujii C.Y."/>
            <person name="Gill J.E."/>
            <person name="Goldsmith A.D."/>
            <person name="Haas B."/>
            <person name="Hansen N.F."/>
            <person name="Hughes B."/>
            <person name="Huizar L."/>
            <person name="Hunter J.L."/>
            <person name="Jenkins J."/>
            <person name="Johnson-Hopson C."/>
            <person name="Khan S."/>
            <person name="Khaykin E."/>
            <person name="Kim C.J."/>
            <person name="Koo H.L."/>
            <person name="Kremenetskaia I."/>
            <person name="Kurtz D.B."/>
            <person name="Kwan A."/>
            <person name="Lam B."/>
            <person name="Langin-Hooper S."/>
            <person name="Lee A."/>
            <person name="Lee J.M."/>
            <person name="Lenz C.A."/>
            <person name="Li J.H."/>
            <person name="Li Y."/>
            <person name="Lin X."/>
            <person name="Liu S.X."/>
            <person name="Liu Z.A."/>
            <person name="Luros J.S."/>
            <person name="Maiti R."/>
            <person name="Marziali A."/>
            <person name="Militscher J."/>
            <person name="Miranda M."/>
            <person name="Nguyen M."/>
            <person name="Nierman W.C."/>
            <person name="Osborne B.I."/>
            <person name="Pai G."/>
            <person name="Peterson J."/>
            <person name="Pham P.K."/>
            <person name="Rizzo M."/>
            <person name="Rooney T."/>
            <person name="Rowley D."/>
            <person name="Sakano H."/>
            <person name="Salzberg S.L."/>
            <person name="Schwartz J.R."/>
            <person name="Shinn P."/>
            <person name="Southwick A.M."/>
            <person name="Sun H."/>
            <person name="Tallon L.J."/>
            <person name="Tambunga G."/>
            <person name="Toriumi M.J."/>
            <person name="Town C.D."/>
            <person name="Utterback T."/>
            <person name="Van Aken S."/>
            <person name="Vaysberg M."/>
            <person name="Vysotskaia V.S."/>
            <person name="Walker M."/>
            <person name="Wu D."/>
            <person name="Yu G."/>
            <person name="Fraser C.M."/>
            <person name="Venter J.C."/>
            <person name="Davis R.W."/>
        </authorList>
    </citation>
    <scope>NUCLEOTIDE SEQUENCE [LARGE SCALE GENOMIC DNA]</scope>
    <source>
        <strain evidence="4">cv. Columbia</strain>
    </source>
</reference>
<dbReference type="Pfam" id="PF12146">
    <property type="entry name" value="Hydrolase_4"/>
    <property type="match status" value="1"/>
</dbReference>
<keyword evidence="4" id="KW-1185">Reference proteome</keyword>
<evidence type="ECO:0000313" key="3">
    <source>
        <dbReference type="EMBL" id="ANM61119.1"/>
    </source>
</evidence>
<feature type="domain" description="Serine aminopeptidase S33" evidence="1">
    <location>
        <begin position="30"/>
        <end position="146"/>
    </location>
</feature>
<dbReference type="SMR" id="A0A1P8AWS9"/>
<dbReference type="InterPro" id="IPR029058">
    <property type="entry name" value="AB_hydrolase_fold"/>
</dbReference>
<protein>
    <submittedName>
        <fullName evidence="3">Alpha/beta-Hydrolases superfamily protein</fullName>
    </submittedName>
</protein>
<dbReference type="ExpressionAtlas" id="A0A1P8AWS9">
    <property type="expression patterns" value="baseline and differential"/>
</dbReference>
<evidence type="ECO:0000259" key="1">
    <source>
        <dbReference type="Pfam" id="PF12146"/>
    </source>
</evidence>
<organism evidence="3 4">
    <name type="scientific">Arabidopsis thaliana</name>
    <name type="common">Mouse-ear cress</name>
    <dbReference type="NCBI Taxonomy" id="3702"/>
    <lineage>
        <taxon>Eukaryota</taxon>
        <taxon>Viridiplantae</taxon>
        <taxon>Streptophyta</taxon>
        <taxon>Embryophyta</taxon>
        <taxon>Tracheophyta</taxon>
        <taxon>Spermatophyta</taxon>
        <taxon>Magnoliopsida</taxon>
        <taxon>eudicotyledons</taxon>
        <taxon>Gunneridae</taxon>
        <taxon>Pentapetalae</taxon>
        <taxon>rosids</taxon>
        <taxon>malvids</taxon>
        <taxon>Brassicales</taxon>
        <taxon>Brassicaceae</taxon>
        <taxon>Camelineae</taxon>
        <taxon>Arabidopsis</taxon>
    </lineage>
</organism>
<reference evidence="4" key="2">
    <citation type="journal article" date="2017" name="Plant J.">
        <title>Araport11: a complete reannotation of the Arabidopsis thaliana reference genome.</title>
        <authorList>
            <person name="Cheng C.Y."/>
            <person name="Krishnakumar V."/>
            <person name="Chan A.P."/>
            <person name="Thibaud-Nissen F."/>
            <person name="Schobel S."/>
            <person name="Town C.D."/>
        </authorList>
    </citation>
    <scope>GENOME REANNOTATION</scope>
    <source>
        <strain evidence="4">cv. Columbia</strain>
    </source>
</reference>
<accession>A0A1P8AWS9</accession>
<sequence>MGDSPASSNRVKLRDGRFLAYKERGVPKEKAKYKIILVHGFGSSKDMNFSASKELIEELEVYLLFYDRSGYGASDSNTKRSLESEVEDIAELADQLELGPKFYLIGISMGSYPTWGCLRHIPHRLSGVAFVAPVVNYRWPSLPKKLIKKDYRTGIIKWGLRISKYAPGLLHWWIIQKLFASTSSVLESNPVYFNSHDIEVLKRKTGKATGKKCFRYSKGRFYGLFRAMGLRTRGSKHQYKELYSHLAW</sequence>
<evidence type="ECO:0000313" key="2">
    <source>
        <dbReference type="Araport" id="AT1G08310"/>
    </source>
</evidence>
<dbReference type="InterPro" id="IPR022742">
    <property type="entry name" value="Hydrolase_4"/>
</dbReference>
<dbReference type="GeneID" id="837351"/>
<dbReference type="EMBL" id="CP002684">
    <property type="protein sequence ID" value="ANM61119.1"/>
    <property type="molecule type" value="Genomic_DNA"/>
</dbReference>
<dbReference type="TAIR" id="AT1G08310"/>
<dbReference type="Proteomes" id="UP000006548">
    <property type="component" value="Chromosome 1"/>
</dbReference>
<dbReference type="SUPFAM" id="SSF53474">
    <property type="entry name" value="alpha/beta-Hydrolases"/>
    <property type="match status" value="1"/>
</dbReference>
<proteinExistence type="predicted"/>
<evidence type="ECO:0000313" key="4">
    <source>
        <dbReference type="Proteomes" id="UP000006548"/>
    </source>
</evidence>
<name>A0A1P8AWS9_ARATH</name>